<sequence length="30" mass="3468">MNARFYMIPCLMSGYHSPWIKCVDSYAGLL</sequence>
<name>A0A8S5TLC0_9CAUD</name>
<dbReference type="EMBL" id="BK032843">
    <property type="protein sequence ID" value="DAF63799.1"/>
    <property type="molecule type" value="Genomic_DNA"/>
</dbReference>
<proteinExistence type="predicted"/>
<organism evidence="1">
    <name type="scientific">Podoviridae sp. ctz6O13</name>
    <dbReference type="NCBI Taxonomy" id="2827757"/>
    <lineage>
        <taxon>Viruses</taxon>
        <taxon>Duplodnaviria</taxon>
        <taxon>Heunggongvirae</taxon>
        <taxon>Uroviricota</taxon>
        <taxon>Caudoviricetes</taxon>
    </lineage>
</organism>
<protein>
    <submittedName>
        <fullName evidence="1">Transport inhibitor response 1 protein domain protein</fullName>
    </submittedName>
</protein>
<reference evidence="1" key="1">
    <citation type="journal article" date="2021" name="Proc. Natl. Acad. Sci. U.S.A.">
        <title>A Catalog of Tens of Thousands of Viruses from Human Metagenomes Reveals Hidden Associations with Chronic Diseases.</title>
        <authorList>
            <person name="Tisza M.J."/>
            <person name="Buck C.B."/>
        </authorList>
    </citation>
    <scope>NUCLEOTIDE SEQUENCE</scope>
    <source>
        <strain evidence="1">Ctz6O13</strain>
    </source>
</reference>
<accession>A0A8S5TLC0</accession>
<evidence type="ECO:0000313" key="1">
    <source>
        <dbReference type="EMBL" id="DAF63799.1"/>
    </source>
</evidence>